<name>A0ACC3SMR1_9PEZI</name>
<sequence>MTVNGQCLASMELAAGRYNINRIRNPKRNYCVLDSLQLLDIWKPRNLSQSCSKYHNYVEGGAATGGRTSTPKSTVNPMPINQLREDTGHPYIPWLTMIVTGTAFTDTNKSQVTSRKGILELENPSVLLLQMPRTCSPSESSTFAWISSCSMGTNGHLRKSGGTCSACSEGDGALRCTSHGSIQSDAKHKVAAQ</sequence>
<protein>
    <submittedName>
        <fullName evidence="1">Uncharacterized protein</fullName>
    </submittedName>
</protein>
<organism evidence="1 2">
    <name type="scientific">Zalaria obscura</name>
    <dbReference type="NCBI Taxonomy" id="2024903"/>
    <lineage>
        <taxon>Eukaryota</taxon>
        <taxon>Fungi</taxon>
        <taxon>Dikarya</taxon>
        <taxon>Ascomycota</taxon>
        <taxon>Pezizomycotina</taxon>
        <taxon>Dothideomycetes</taxon>
        <taxon>Dothideomycetidae</taxon>
        <taxon>Dothideales</taxon>
        <taxon>Zalariaceae</taxon>
        <taxon>Zalaria</taxon>
    </lineage>
</organism>
<dbReference type="Proteomes" id="UP001320706">
    <property type="component" value="Unassembled WGS sequence"/>
</dbReference>
<proteinExistence type="predicted"/>
<evidence type="ECO:0000313" key="2">
    <source>
        <dbReference type="Proteomes" id="UP001320706"/>
    </source>
</evidence>
<accession>A0ACC3SMR1</accession>
<gene>
    <name evidence="1" type="ORF">M8818_000803</name>
</gene>
<comment type="caution">
    <text evidence="1">The sequence shown here is derived from an EMBL/GenBank/DDBJ whole genome shotgun (WGS) entry which is preliminary data.</text>
</comment>
<keyword evidence="2" id="KW-1185">Reference proteome</keyword>
<evidence type="ECO:0000313" key="1">
    <source>
        <dbReference type="EMBL" id="KAK8219829.1"/>
    </source>
</evidence>
<dbReference type="EMBL" id="JAMKPW020000003">
    <property type="protein sequence ID" value="KAK8219829.1"/>
    <property type="molecule type" value="Genomic_DNA"/>
</dbReference>
<reference evidence="1" key="1">
    <citation type="submission" date="2024-02" db="EMBL/GenBank/DDBJ databases">
        <title>Metagenome Assembled Genome of Zalaria obscura JY119.</title>
        <authorList>
            <person name="Vighnesh L."/>
            <person name="Jagadeeshwari U."/>
            <person name="Venkata Ramana C."/>
            <person name="Sasikala C."/>
        </authorList>
    </citation>
    <scope>NUCLEOTIDE SEQUENCE</scope>
    <source>
        <strain evidence="1">JY119</strain>
    </source>
</reference>